<name>A0A1G8X0C0_9BACI</name>
<dbReference type="SUPFAM" id="SSF55729">
    <property type="entry name" value="Acyl-CoA N-acyltransferases (Nat)"/>
    <property type="match status" value="1"/>
</dbReference>
<proteinExistence type="predicted"/>
<evidence type="ECO:0000259" key="3">
    <source>
        <dbReference type="PROSITE" id="PS51186"/>
    </source>
</evidence>
<dbReference type="Pfam" id="PF00583">
    <property type="entry name" value="Acetyltransf_1"/>
    <property type="match status" value="1"/>
</dbReference>
<dbReference type="PANTHER" id="PTHR42919:SF8">
    <property type="entry name" value="N-ALPHA-ACETYLTRANSFERASE 50"/>
    <property type="match status" value="1"/>
</dbReference>
<organism evidence="4 5">
    <name type="scientific">Sediminibacillus albus</name>
    <dbReference type="NCBI Taxonomy" id="407036"/>
    <lineage>
        <taxon>Bacteria</taxon>
        <taxon>Bacillati</taxon>
        <taxon>Bacillota</taxon>
        <taxon>Bacilli</taxon>
        <taxon>Bacillales</taxon>
        <taxon>Bacillaceae</taxon>
        <taxon>Sediminibacillus</taxon>
    </lineage>
</organism>
<protein>
    <submittedName>
        <fullName evidence="4">Acetyltransferase (GNAT) family protein</fullName>
    </submittedName>
</protein>
<dbReference type="STRING" id="407036.SAMN05216243_1085"/>
<dbReference type="AlphaFoldDB" id="A0A1G8X0C0"/>
<dbReference type="InterPro" id="IPR016181">
    <property type="entry name" value="Acyl_CoA_acyltransferase"/>
</dbReference>
<dbReference type="GO" id="GO:0016747">
    <property type="term" value="F:acyltransferase activity, transferring groups other than amino-acyl groups"/>
    <property type="evidence" value="ECO:0007669"/>
    <property type="project" value="InterPro"/>
</dbReference>
<keyword evidence="2" id="KW-0012">Acyltransferase</keyword>
<evidence type="ECO:0000313" key="5">
    <source>
        <dbReference type="Proteomes" id="UP000198694"/>
    </source>
</evidence>
<evidence type="ECO:0000256" key="1">
    <source>
        <dbReference type="ARBA" id="ARBA00022679"/>
    </source>
</evidence>
<dbReference type="EMBL" id="FNFL01000001">
    <property type="protein sequence ID" value="SDJ83901.1"/>
    <property type="molecule type" value="Genomic_DNA"/>
</dbReference>
<dbReference type="CDD" id="cd04301">
    <property type="entry name" value="NAT_SF"/>
    <property type="match status" value="1"/>
</dbReference>
<keyword evidence="5" id="KW-1185">Reference proteome</keyword>
<dbReference type="PANTHER" id="PTHR42919">
    <property type="entry name" value="N-ALPHA-ACETYLTRANSFERASE"/>
    <property type="match status" value="1"/>
</dbReference>
<sequence length="138" mass="16158">MQITKTEKQADKDFIRSKVIDHNMAMLPDQLKTPKESICITVNNDNGEIVGGITGTMYWQHLHIDFLWVDEQYRSQGYGGQLLENAEKLAREKRCRLIFLDTFSFQAPDFYKQQGYKAFGVLEDHPQGYSQYFLEKRL</sequence>
<dbReference type="InterPro" id="IPR000182">
    <property type="entry name" value="GNAT_dom"/>
</dbReference>
<reference evidence="4 5" key="1">
    <citation type="submission" date="2016-10" db="EMBL/GenBank/DDBJ databases">
        <authorList>
            <person name="de Groot N.N."/>
        </authorList>
    </citation>
    <scope>NUCLEOTIDE SEQUENCE [LARGE SCALE GENOMIC DNA]</scope>
    <source>
        <strain evidence="4 5">CGMCC 1.6502</strain>
    </source>
</reference>
<dbReference type="Gene3D" id="3.40.630.30">
    <property type="match status" value="1"/>
</dbReference>
<dbReference type="PROSITE" id="PS51186">
    <property type="entry name" value="GNAT"/>
    <property type="match status" value="1"/>
</dbReference>
<dbReference type="RefSeq" id="WP_093211746.1">
    <property type="nucleotide sequence ID" value="NZ_FNFL01000001.1"/>
</dbReference>
<gene>
    <name evidence="4" type="ORF">SAMN05216243_1085</name>
</gene>
<evidence type="ECO:0000313" key="4">
    <source>
        <dbReference type="EMBL" id="SDJ83901.1"/>
    </source>
</evidence>
<evidence type="ECO:0000256" key="2">
    <source>
        <dbReference type="ARBA" id="ARBA00023315"/>
    </source>
</evidence>
<keyword evidence="1 4" id="KW-0808">Transferase</keyword>
<dbReference type="Proteomes" id="UP000198694">
    <property type="component" value="Unassembled WGS sequence"/>
</dbReference>
<accession>A0A1G8X0C0</accession>
<dbReference type="InterPro" id="IPR051556">
    <property type="entry name" value="N-term/lysine_N-AcTrnsfr"/>
</dbReference>
<dbReference type="OrthoDB" id="9787920at2"/>
<feature type="domain" description="N-acetyltransferase" evidence="3">
    <location>
        <begin position="1"/>
        <end position="138"/>
    </location>
</feature>